<keyword evidence="1" id="KW-0812">Transmembrane</keyword>
<sequence length="127" mass="14508">MWHTSWGFVWSVIVAFAFIAYLLILFSIMADLFWRDHSTTGWVKAVWVFFLVLFPYLAALVYLIVRGEDMTMRAREAAALVKRGSQAYFREVTGRSPAQEIAHAKELLDDGTITPDEFDTLKGKALD</sequence>
<accession>A0A557WYU7</accession>
<feature type="transmembrane region" description="Helical" evidence="1">
    <location>
        <begin position="7"/>
        <end position="34"/>
    </location>
</feature>
<comment type="caution">
    <text evidence="2">The sequence shown here is derived from an EMBL/GenBank/DDBJ whole genome shotgun (WGS) entry which is preliminary data.</text>
</comment>
<keyword evidence="1" id="KW-0472">Membrane</keyword>
<evidence type="ECO:0000313" key="3">
    <source>
        <dbReference type="Proteomes" id="UP000320513"/>
    </source>
</evidence>
<dbReference type="Proteomes" id="UP000320513">
    <property type="component" value="Unassembled WGS sequence"/>
</dbReference>
<reference evidence="2 3" key="1">
    <citation type="submission" date="2019-07" db="EMBL/GenBank/DDBJ databases">
        <title>New Mycobacterium species.</title>
        <authorList>
            <person name="Tortoli E."/>
            <person name="Ghielmetti G."/>
            <person name="Friedel U."/>
            <person name="Trovato A."/>
        </authorList>
    </citation>
    <scope>NUCLEOTIDE SEQUENCE [LARGE SCALE GENOMIC DNA]</scope>
    <source>
        <strain evidence="2 3">16-83</strain>
    </source>
</reference>
<protein>
    <submittedName>
        <fullName evidence="2">SHOCT domain-containing protein</fullName>
    </submittedName>
</protein>
<dbReference type="EMBL" id="VMQU01000169">
    <property type="protein sequence ID" value="TVS78437.1"/>
    <property type="molecule type" value="Genomic_DNA"/>
</dbReference>
<organism evidence="2 3">
    <name type="scientific">Mycobacterium helveticum</name>
    <dbReference type="NCBI Taxonomy" id="2592811"/>
    <lineage>
        <taxon>Bacteria</taxon>
        <taxon>Bacillati</taxon>
        <taxon>Actinomycetota</taxon>
        <taxon>Actinomycetes</taxon>
        <taxon>Mycobacteriales</taxon>
        <taxon>Mycobacteriaceae</taxon>
        <taxon>Mycobacterium</taxon>
    </lineage>
</organism>
<gene>
    <name evidence="2" type="ORF">FPZ47_24885</name>
</gene>
<keyword evidence="1" id="KW-1133">Transmembrane helix</keyword>
<feature type="transmembrane region" description="Helical" evidence="1">
    <location>
        <begin position="46"/>
        <end position="65"/>
    </location>
</feature>
<proteinExistence type="predicted"/>
<evidence type="ECO:0000313" key="2">
    <source>
        <dbReference type="EMBL" id="TVS78437.1"/>
    </source>
</evidence>
<name>A0A557WYU7_9MYCO</name>
<dbReference type="OrthoDB" id="7596142at2"/>
<dbReference type="AlphaFoldDB" id="A0A557WYU7"/>
<evidence type="ECO:0000256" key="1">
    <source>
        <dbReference type="SAM" id="Phobius"/>
    </source>
</evidence>
<keyword evidence="3" id="KW-1185">Reference proteome</keyword>
<dbReference type="RefSeq" id="WP_144956432.1">
    <property type="nucleotide sequence ID" value="NZ_VMQU01000169.1"/>
</dbReference>